<dbReference type="PANTHER" id="PTHR43133:SF46">
    <property type="entry name" value="RNA POLYMERASE SIGMA-70 FACTOR ECF SUBFAMILY"/>
    <property type="match status" value="1"/>
</dbReference>
<dbReference type="AlphaFoldDB" id="C6Y2W3"/>
<dbReference type="NCBIfam" id="TIGR02985">
    <property type="entry name" value="Sig70_bacteroi1"/>
    <property type="match status" value="1"/>
</dbReference>
<dbReference type="GO" id="GO:0016987">
    <property type="term" value="F:sigma factor activity"/>
    <property type="evidence" value="ECO:0007669"/>
    <property type="project" value="UniProtKB-KW"/>
</dbReference>
<dbReference type="Pfam" id="PF08281">
    <property type="entry name" value="Sigma70_r4_2"/>
    <property type="match status" value="1"/>
</dbReference>
<evidence type="ECO:0000313" key="7">
    <source>
        <dbReference type="Proteomes" id="UP000000852"/>
    </source>
</evidence>
<reference evidence="6 7" key="1">
    <citation type="journal article" date="2009" name="Stand. Genomic Sci.">
        <title>Complete genome sequence of Pedobacter heparinus type strain (HIM 762-3).</title>
        <authorList>
            <person name="Han C."/>
            <person name="Spring S."/>
            <person name="Lapidus A."/>
            <person name="Del Rio T.G."/>
            <person name="Tice H."/>
            <person name="Copeland A."/>
            <person name="Cheng J.F."/>
            <person name="Lucas S."/>
            <person name="Chen F."/>
            <person name="Nolan M."/>
            <person name="Bruce D."/>
            <person name="Goodwin L."/>
            <person name="Pitluck S."/>
            <person name="Ivanova N."/>
            <person name="Mavromatis K."/>
            <person name="Mikhailova N."/>
            <person name="Pati A."/>
            <person name="Chen A."/>
            <person name="Palaniappan K."/>
            <person name="Land M."/>
            <person name="Hauser L."/>
            <person name="Chang Y.J."/>
            <person name="Jeffries C.C."/>
            <person name="Saunders E."/>
            <person name="Chertkov O."/>
            <person name="Brettin T."/>
            <person name="Goker M."/>
            <person name="Rohde M."/>
            <person name="Bristow J."/>
            <person name="Eisen J.A."/>
            <person name="Markowitz V."/>
            <person name="Hugenholtz P."/>
            <person name="Kyrpides N.C."/>
            <person name="Klenk H.P."/>
            <person name="Detter J.C."/>
        </authorList>
    </citation>
    <scope>NUCLEOTIDE SEQUENCE [LARGE SCALE GENOMIC DNA]</scope>
    <source>
        <strain evidence="7">ATCC 13125 / DSM 2366 / CIP 104194 / JCM 7457 / NBRC 12017 / NCIMB 9290 / NRRL B-14731 / HIM 762-3</strain>
    </source>
</reference>
<sequence>MKDYTTLSDADLILSWKEGDEQAFSNLYKMYVMPLMRLAVSKTNSREIAEELVQNSFVKLYEHKRSIETNTSIQAYLFVILKNQILNHYRSQLVRNKYELHIAKHANAEDHSLIEQIESRELAALINMEIEKLPPKCREVFILSRKGFLSNKEIAAKLDISENTVEQHIRKAISKLRMSLGQLIELGVVIYVCIMLR</sequence>
<dbReference type="RefSeq" id="WP_012781120.1">
    <property type="nucleotide sequence ID" value="NC_013061.1"/>
</dbReference>
<keyword evidence="2" id="KW-0805">Transcription regulation</keyword>
<accession>C6Y2W3</accession>
<proteinExistence type="inferred from homology"/>
<evidence type="ECO:0000313" key="6">
    <source>
        <dbReference type="EMBL" id="ACU03176.1"/>
    </source>
</evidence>
<gene>
    <name evidence="6" type="ordered locus">Phep_0954</name>
</gene>
<dbReference type="InterPro" id="IPR036388">
    <property type="entry name" value="WH-like_DNA-bd_sf"/>
</dbReference>
<organism evidence="6 7">
    <name type="scientific">Pedobacter heparinus (strain ATCC 13125 / DSM 2366 / CIP 104194 / JCM 7457 / NBRC 12017 / NCIMB 9290 / NRRL B-14731 / HIM 762-3)</name>
    <dbReference type="NCBI Taxonomy" id="485917"/>
    <lineage>
        <taxon>Bacteria</taxon>
        <taxon>Pseudomonadati</taxon>
        <taxon>Bacteroidota</taxon>
        <taxon>Sphingobacteriia</taxon>
        <taxon>Sphingobacteriales</taxon>
        <taxon>Sphingobacteriaceae</taxon>
        <taxon>Pedobacter</taxon>
    </lineage>
</organism>
<dbReference type="SUPFAM" id="SSF88659">
    <property type="entry name" value="Sigma3 and sigma4 domains of RNA polymerase sigma factors"/>
    <property type="match status" value="1"/>
</dbReference>
<evidence type="ECO:0000256" key="1">
    <source>
        <dbReference type="ARBA" id="ARBA00010641"/>
    </source>
</evidence>
<dbReference type="InterPro" id="IPR007627">
    <property type="entry name" value="RNA_pol_sigma70_r2"/>
</dbReference>
<dbReference type="CDD" id="cd06171">
    <property type="entry name" value="Sigma70_r4"/>
    <property type="match status" value="1"/>
</dbReference>
<dbReference type="InterPro" id="IPR014327">
    <property type="entry name" value="RNA_pol_sigma70_bacteroid"/>
</dbReference>
<dbReference type="Gene3D" id="1.10.1740.10">
    <property type="match status" value="1"/>
</dbReference>
<dbReference type="SUPFAM" id="SSF88946">
    <property type="entry name" value="Sigma2 domain of RNA polymerase sigma factors"/>
    <property type="match status" value="1"/>
</dbReference>
<dbReference type="SMART" id="SM00421">
    <property type="entry name" value="HTH_LUXR"/>
    <property type="match status" value="1"/>
</dbReference>
<dbReference type="Gene3D" id="1.10.10.10">
    <property type="entry name" value="Winged helix-like DNA-binding domain superfamily/Winged helix DNA-binding domain"/>
    <property type="match status" value="1"/>
</dbReference>
<feature type="domain" description="HTH luxR-type" evidence="5">
    <location>
        <begin position="130"/>
        <end position="187"/>
    </location>
</feature>
<evidence type="ECO:0000256" key="4">
    <source>
        <dbReference type="ARBA" id="ARBA00023163"/>
    </source>
</evidence>
<dbReference type="InterPro" id="IPR014284">
    <property type="entry name" value="RNA_pol_sigma-70_dom"/>
</dbReference>
<dbReference type="OrthoDB" id="1100095at2"/>
<dbReference type="InterPro" id="IPR000792">
    <property type="entry name" value="Tscrpt_reg_LuxR_C"/>
</dbReference>
<evidence type="ECO:0000259" key="5">
    <source>
        <dbReference type="SMART" id="SM00421"/>
    </source>
</evidence>
<dbReference type="NCBIfam" id="TIGR02937">
    <property type="entry name" value="sigma70-ECF"/>
    <property type="match status" value="1"/>
</dbReference>
<dbReference type="eggNOG" id="COG1595">
    <property type="taxonomic scope" value="Bacteria"/>
</dbReference>
<dbReference type="InterPro" id="IPR013324">
    <property type="entry name" value="RNA_pol_sigma_r3/r4-like"/>
</dbReference>
<evidence type="ECO:0000256" key="3">
    <source>
        <dbReference type="ARBA" id="ARBA00023082"/>
    </source>
</evidence>
<comment type="similarity">
    <text evidence="1">Belongs to the sigma-70 factor family. ECF subfamily.</text>
</comment>
<protein>
    <submittedName>
        <fullName evidence="6">RNA polymerase sigma-70 factor</fullName>
    </submittedName>
</protein>
<dbReference type="HOGENOM" id="CLU_047691_4_1_10"/>
<dbReference type="GO" id="GO:0006352">
    <property type="term" value="P:DNA-templated transcription initiation"/>
    <property type="evidence" value="ECO:0007669"/>
    <property type="project" value="InterPro"/>
</dbReference>
<dbReference type="STRING" id="485917.Phep_0954"/>
<dbReference type="InterPro" id="IPR013249">
    <property type="entry name" value="RNA_pol_sigma70_r4_t2"/>
</dbReference>
<keyword evidence="4" id="KW-0804">Transcription</keyword>
<dbReference type="EMBL" id="CP001681">
    <property type="protein sequence ID" value="ACU03176.1"/>
    <property type="molecule type" value="Genomic_DNA"/>
</dbReference>
<dbReference type="PANTHER" id="PTHR43133">
    <property type="entry name" value="RNA POLYMERASE ECF-TYPE SIGMA FACTO"/>
    <property type="match status" value="1"/>
</dbReference>
<evidence type="ECO:0000256" key="2">
    <source>
        <dbReference type="ARBA" id="ARBA00023015"/>
    </source>
</evidence>
<name>C6Y2W3_PEDHD</name>
<dbReference type="GO" id="GO:0003677">
    <property type="term" value="F:DNA binding"/>
    <property type="evidence" value="ECO:0007669"/>
    <property type="project" value="InterPro"/>
</dbReference>
<dbReference type="InterPro" id="IPR039425">
    <property type="entry name" value="RNA_pol_sigma-70-like"/>
</dbReference>
<dbReference type="KEGG" id="phe:Phep_0954"/>
<dbReference type="Proteomes" id="UP000000852">
    <property type="component" value="Chromosome"/>
</dbReference>
<dbReference type="Pfam" id="PF04542">
    <property type="entry name" value="Sigma70_r2"/>
    <property type="match status" value="1"/>
</dbReference>
<dbReference type="InterPro" id="IPR013325">
    <property type="entry name" value="RNA_pol_sigma_r2"/>
</dbReference>
<keyword evidence="3" id="KW-0731">Sigma factor</keyword>
<keyword evidence="7" id="KW-1185">Reference proteome</keyword>